<proteinExistence type="predicted"/>
<dbReference type="GO" id="GO:0051213">
    <property type="term" value="F:dioxygenase activity"/>
    <property type="evidence" value="ECO:0007669"/>
    <property type="project" value="InterPro"/>
</dbReference>
<dbReference type="SUPFAM" id="SSF51182">
    <property type="entry name" value="RmlC-like cupins"/>
    <property type="match status" value="1"/>
</dbReference>
<evidence type="ECO:0000313" key="2">
    <source>
        <dbReference type="Proteomes" id="UP000008363"/>
    </source>
</evidence>
<dbReference type="EMBL" id="BAHC01000156">
    <property type="protein sequence ID" value="GAB92009.1"/>
    <property type="molecule type" value="Genomic_DNA"/>
</dbReference>
<dbReference type="InterPro" id="IPR011051">
    <property type="entry name" value="RmlC_Cupin_sf"/>
</dbReference>
<dbReference type="InterPro" id="IPR014710">
    <property type="entry name" value="RmlC-like_jellyroll"/>
</dbReference>
<keyword evidence="2" id="KW-1185">Reference proteome</keyword>
<evidence type="ECO:0008006" key="3">
    <source>
        <dbReference type="Google" id="ProtNLM"/>
    </source>
</evidence>
<protein>
    <recommendedName>
        <fullName evidence="3">Gentisate 1,2-dioxygenase</fullName>
    </recommendedName>
</protein>
<organism evidence="1 2">
    <name type="scientific">Gordonia rhizosphera NBRC 16068</name>
    <dbReference type="NCBI Taxonomy" id="1108045"/>
    <lineage>
        <taxon>Bacteria</taxon>
        <taxon>Bacillati</taxon>
        <taxon>Actinomycetota</taxon>
        <taxon>Actinomycetes</taxon>
        <taxon>Mycobacteriales</taxon>
        <taxon>Gordoniaceae</taxon>
        <taxon>Gordonia</taxon>
    </lineage>
</organism>
<accession>K6WZM4</accession>
<gene>
    <name evidence="1" type="ORF">GORHZ_156_00200</name>
</gene>
<dbReference type="eggNOG" id="COG3435">
    <property type="taxonomic scope" value="Bacteria"/>
</dbReference>
<name>K6WZM4_9ACTN</name>
<dbReference type="OrthoDB" id="285029at2"/>
<dbReference type="PANTHER" id="PTHR41517:SF1">
    <property type="entry name" value="CUPIN"/>
    <property type="match status" value="1"/>
</dbReference>
<dbReference type="Gene3D" id="2.60.120.10">
    <property type="entry name" value="Jelly Rolls"/>
    <property type="match status" value="2"/>
</dbReference>
<sequence>MVDTSGQSLGSPTPWQPIKVSRAEIDATIQHLATIPLPVNGRRSAHLVHPQSTTRGFAPGIDVCVEVLLPGESTKPVRRNSSSVQIVIAGCGTAEVGSVSIEMNRYDVCNVPSMKPHRFVNVGAEPWVRLAYSNAPLLTLLGSHYSEELDEIREPAPGVEGPVDMAESARITRGTAPDQEVSSTGARLRGYEYLVDIEPVPNRPLHWPHEIMSGLMSTEMGDGKRTIMALYNPATERKQGATGSFFVTLSQMPPGHKPRPEGRGHRHNSVAINYHFGGKGYSVVDGVRIDWEPGDLLLSAPTWREHAHYFTETGMSAYTVQDHPLHIGMESLIWQEDMNGPILALGLEKGQTGYVAPRNWDDE</sequence>
<comment type="caution">
    <text evidence="1">The sequence shown here is derived from an EMBL/GenBank/DDBJ whole genome shotgun (WGS) entry which is preliminary data.</text>
</comment>
<reference evidence="1 2" key="1">
    <citation type="submission" date="2012-08" db="EMBL/GenBank/DDBJ databases">
        <title>Whole genome shotgun sequence of Gordonia rhizosphera NBRC 16068.</title>
        <authorList>
            <person name="Takarada H."/>
            <person name="Isaki S."/>
            <person name="Hosoyama A."/>
            <person name="Tsuchikane K."/>
            <person name="Katsumata H."/>
            <person name="Baba S."/>
            <person name="Ohji S."/>
            <person name="Yamazaki S."/>
            <person name="Fujita N."/>
        </authorList>
    </citation>
    <scope>NUCLEOTIDE SEQUENCE [LARGE SCALE GENOMIC DNA]</scope>
    <source>
        <strain evidence="1 2">NBRC 16068</strain>
    </source>
</reference>
<dbReference type="PANTHER" id="PTHR41517">
    <property type="entry name" value="1,2-DIOXYGENASE PROTEIN-RELATED"/>
    <property type="match status" value="1"/>
</dbReference>
<dbReference type="Proteomes" id="UP000008363">
    <property type="component" value="Unassembled WGS sequence"/>
</dbReference>
<dbReference type="InterPro" id="IPR047183">
    <property type="entry name" value="GDO-like"/>
</dbReference>
<dbReference type="STRING" id="1108045.GORHZ_156_00200"/>
<dbReference type="AlphaFoldDB" id="K6WZM4"/>
<evidence type="ECO:0000313" key="1">
    <source>
        <dbReference type="EMBL" id="GAB92009.1"/>
    </source>
</evidence>